<evidence type="ECO:0000313" key="2">
    <source>
        <dbReference type="Proteomes" id="UP000000724"/>
    </source>
</evidence>
<gene>
    <name evidence="1" type="ORF">Pc22g16080</name>
    <name evidence="1" type="ORF">PCH_Pc22g16080</name>
</gene>
<dbReference type="Proteomes" id="UP000000724">
    <property type="component" value="Contig Pc00c22"/>
</dbReference>
<dbReference type="AlphaFoldDB" id="B6HQQ3"/>
<proteinExistence type="predicted"/>
<accession>B6HQQ3</accession>
<protein>
    <submittedName>
        <fullName evidence="1">Uncharacterized protein</fullName>
    </submittedName>
</protein>
<dbReference type="HOGENOM" id="CLU_2159252_0_0_1"/>
<dbReference type="VEuPathDB" id="FungiDB:PCH_Pc22g16080"/>
<keyword evidence="2" id="KW-1185">Reference proteome</keyword>
<name>B6HQQ3_PENRW</name>
<sequence length="111" mass="12097">MVLWPLVPSFDAPVKRGRQVIAALHSPGPYLLPHFFHMHDSPNYHQDLQEVEESPSHDLGKPPGQGANPVALAALALGHCLLRHRYLAPNAEFDHTGTGMDLVGLAISLSH</sequence>
<reference evidence="1 2" key="1">
    <citation type="journal article" date="2008" name="Nat. Biotechnol.">
        <title>Genome sequencing and analysis of the filamentous fungus Penicillium chrysogenum.</title>
        <authorList>
            <person name="van den Berg M.A."/>
            <person name="Albang R."/>
            <person name="Albermann K."/>
            <person name="Badger J.H."/>
            <person name="Daran J.-M."/>
            <person name="Driessen A.J.M."/>
            <person name="Garcia-Estrada C."/>
            <person name="Fedorova N.D."/>
            <person name="Harris D.M."/>
            <person name="Heijne W.H.M."/>
            <person name="Joardar V.S."/>
            <person name="Kiel J.A.K.W."/>
            <person name="Kovalchuk A."/>
            <person name="Martin J.F."/>
            <person name="Nierman W.C."/>
            <person name="Nijland J.G."/>
            <person name="Pronk J.T."/>
            <person name="Roubos J.A."/>
            <person name="van der Klei I.J."/>
            <person name="van Peij N.N.M.E."/>
            <person name="Veenhuis M."/>
            <person name="von Doehren H."/>
            <person name="Wagner C."/>
            <person name="Wortman J.R."/>
            <person name="Bovenberg R.A.L."/>
        </authorList>
    </citation>
    <scope>NUCLEOTIDE SEQUENCE [LARGE SCALE GENOMIC DNA]</scope>
    <source>
        <strain evidence="2">ATCC 28089 / DSM 1075 / NRRL 1951 / Wisconsin 54-1255</strain>
    </source>
</reference>
<organism evidence="1 2">
    <name type="scientific">Penicillium rubens (strain ATCC 28089 / DSM 1075 / NRRL 1951 / Wisconsin 54-1255)</name>
    <name type="common">Penicillium chrysogenum</name>
    <dbReference type="NCBI Taxonomy" id="500485"/>
    <lineage>
        <taxon>Eukaryota</taxon>
        <taxon>Fungi</taxon>
        <taxon>Dikarya</taxon>
        <taxon>Ascomycota</taxon>
        <taxon>Pezizomycotina</taxon>
        <taxon>Eurotiomycetes</taxon>
        <taxon>Eurotiomycetidae</taxon>
        <taxon>Eurotiales</taxon>
        <taxon>Aspergillaceae</taxon>
        <taxon>Penicillium</taxon>
        <taxon>Penicillium chrysogenum species complex</taxon>
    </lineage>
</organism>
<evidence type="ECO:0000313" key="1">
    <source>
        <dbReference type="EMBL" id="CAP98896.1"/>
    </source>
</evidence>
<dbReference type="EMBL" id="AM920437">
    <property type="protein sequence ID" value="CAP98896.1"/>
    <property type="molecule type" value="Genomic_DNA"/>
</dbReference>